<dbReference type="PANTHER" id="PTHR46047">
    <property type="entry name" value="TYROSINE-PROTEIN PHOSPHATASE NON-RECEPTOR TYPE 61F"/>
    <property type="match status" value="1"/>
</dbReference>
<dbReference type="GO" id="GO:0046426">
    <property type="term" value="P:negative regulation of receptor signaling pathway via JAK-STAT"/>
    <property type="evidence" value="ECO:0007669"/>
    <property type="project" value="TreeGrafter"/>
</dbReference>
<evidence type="ECO:0000259" key="11">
    <source>
        <dbReference type="PROSITE" id="PS50056"/>
    </source>
</evidence>
<evidence type="ECO:0000256" key="6">
    <source>
        <dbReference type="ARBA" id="ARBA00022912"/>
    </source>
</evidence>
<dbReference type="STRING" id="1965070.A0A3S3P5G7"/>
<dbReference type="GO" id="GO:0048666">
    <property type="term" value="P:neuron development"/>
    <property type="evidence" value="ECO:0007669"/>
    <property type="project" value="UniProtKB-ARBA"/>
</dbReference>
<feature type="transmembrane region" description="Helical" evidence="9">
    <location>
        <begin position="347"/>
        <end position="368"/>
    </location>
</feature>
<dbReference type="GO" id="GO:0005737">
    <property type="term" value="C:cytoplasm"/>
    <property type="evidence" value="ECO:0007669"/>
    <property type="project" value="TreeGrafter"/>
</dbReference>
<keyword evidence="13" id="KW-1185">Reference proteome</keyword>
<dbReference type="PROSITE" id="PS00383">
    <property type="entry name" value="TYR_PHOSPHATASE_1"/>
    <property type="match status" value="1"/>
</dbReference>
<name>A0A3S3P5G7_9ACAR</name>
<protein>
    <recommendedName>
        <fullName evidence="3">protein-tyrosine-phosphatase</fullName>
        <ecNumber evidence="3">3.1.3.48</ecNumber>
    </recommendedName>
</protein>
<dbReference type="SMART" id="SM00404">
    <property type="entry name" value="PTPc_motif"/>
    <property type="match status" value="1"/>
</dbReference>
<comment type="subcellular location">
    <subcellularLocation>
        <location evidence="1">Endomembrane system</location>
    </subcellularLocation>
</comment>
<dbReference type="EMBL" id="NCKU01009301">
    <property type="protein sequence ID" value="RWS01373.1"/>
    <property type="molecule type" value="Genomic_DNA"/>
</dbReference>
<reference evidence="12 13" key="1">
    <citation type="journal article" date="2018" name="Gigascience">
        <title>Genomes of trombidid mites reveal novel predicted allergens and laterally-transferred genes associated with secondary metabolism.</title>
        <authorList>
            <person name="Dong X."/>
            <person name="Chaisiri K."/>
            <person name="Xia D."/>
            <person name="Armstrong S.D."/>
            <person name="Fang Y."/>
            <person name="Donnelly M.J."/>
            <person name="Kadowaki T."/>
            <person name="McGarry J.W."/>
            <person name="Darby A.C."/>
            <person name="Makepeace B.L."/>
        </authorList>
    </citation>
    <scope>NUCLEOTIDE SEQUENCE [LARGE SCALE GENOMIC DNA]</scope>
    <source>
        <strain evidence="12">UoL-WK</strain>
    </source>
</reference>
<dbReference type="Gene3D" id="3.90.190.10">
    <property type="entry name" value="Protein tyrosine phosphatase superfamily"/>
    <property type="match status" value="2"/>
</dbReference>
<dbReference type="InterPro" id="IPR051985">
    <property type="entry name" value="NR_tyrosine_phosphatase"/>
</dbReference>
<dbReference type="InterPro" id="IPR016130">
    <property type="entry name" value="Tyr_Pase_AS"/>
</dbReference>
<keyword evidence="5" id="KW-0378">Hydrolase</keyword>
<dbReference type="GO" id="GO:0004726">
    <property type="term" value="F:non-membrane spanning protein tyrosine phosphatase activity"/>
    <property type="evidence" value="ECO:0007669"/>
    <property type="project" value="TreeGrafter"/>
</dbReference>
<dbReference type="Proteomes" id="UP000285301">
    <property type="component" value="Unassembled WGS sequence"/>
</dbReference>
<sequence length="379" mass="43859">MEAEFNHIEKENLWQTVFQEIRSQSLKYKYTTKDSKKAENKALNRYRDVIPFDHSRVVLKRSRNNYINASLIEVKRAERAYILTQSGQSREIIQYHYTSWPDFGLPESPLSFLKFLFAARSTDAFDLSKFGPPVIHCSAGIGRSGTLCLVDACLVLVEKFGNGHEVNVKQILLEMRKYRMGLIQTPEQFRFSYMAITEGIKSFITVPSQSSQELKDEEREEVTEDEERDKYENDEDKDTDSDNVENDGEQSPTLPLLPPRYKRSHSSTSQSSSASAEPNEIVSDIVSLNNEEDSRHRSRNNNMSPCELRKRLREERNKKMYENIKRIKEKQKEIAEQSRMRKHLIKYGCISVGIVLVFGAGFIVYNYITDNSVFKSNSS</sequence>
<comment type="caution">
    <text evidence="12">The sequence shown here is derived from an EMBL/GenBank/DDBJ whole genome shotgun (WGS) entry which is preliminary data.</text>
</comment>
<dbReference type="GO" id="GO:0019901">
    <property type="term" value="F:protein kinase binding"/>
    <property type="evidence" value="ECO:0007669"/>
    <property type="project" value="TreeGrafter"/>
</dbReference>
<evidence type="ECO:0000256" key="3">
    <source>
        <dbReference type="ARBA" id="ARBA00013064"/>
    </source>
</evidence>
<keyword evidence="9" id="KW-1133">Transmembrane helix</keyword>
<evidence type="ECO:0000256" key="7">
    <source>
        <dbReference type="ARBA" id="ARBA00023136"/>
    </source>
</evidence>
<dbReference type="OrthoDB" id="9450131at2759"/>
<evidence type="ECO:0000256" key="9">
    <source>
        <dbReference type="SAM" id="Phobius"/>
    </source>
</evidence>
<evidence type="ECO:0000256" key="1">
    <source>
        <dbReference type="ARBA" id="ARBA00004308"/>
    </source>
</evidence>
<organism evidence="12 13">
    <name type="scientific">Dinothrombium tinctorium</name>
    <dbReference type="NCBI Taxonomy" id="1965070"/>
    <lineage>
        <taxon>Eukaryota</taxon>
        <taxon>Metazoa</taxon>
        <taxon>Ecdysozoa</taxon>
        <taxon>Arthropoda</taxon>
        <taxon>Chelicerata</taxon>
        <taxon>Arachnida</taxon>
        <taxon>Acari</taxon>
        <taxon>Acariformes</taxon>
        <taxon>Trombidiformes</taxon>
        <taxon>Prostigmata</taxon>
        <taxon>Anystina</taxon>
        <taxon>Parasitengona</taxon>
        <taxon>Trombidioidea</taxon>
        <taxon>Trombidiidae</taxon>
        <taxon>Dinothrombium</taxon>
    </lineage>
</organism>
<dbReference type="InterPro" id="IPR000387">
    <property type="entry name" value="Tyr_Pase_dom"/>
</dbReference>
<dbReference type="InterPro" id="IPR003595">
    <property type="entry name" value="Tyr_Pase_cat"/>
</dbReference>
<evidence type="ECO:0000256" key="2">
    <source>
        <dbReference type="ARBA" id="ARBA00009701"/>
    </source>
</evidence>
<dbReference type="InterPro" id="IPR000242">
    <property type="entry name" value="PTP_cat"/>
</dbReference>
<feature type="region of interest" description="Disordered" evidence="8">
    <location>
        <begin position="207"/>
        <end position="281"/>
    </location>
</feature>
<dbReference type="AlphaFoldDB" id="A0A3S3P5G7"/>
<dbReference type="SUPFAM" id="SSF52799">
    <property type="entry name" value="(Phosphotyrosine protein) phosphatases II"/>
    <property type="match status" value="1"/>
</dbReference>
<gene>
    <name evidence="12" type="ORF">B4U79_06220</name>
</gene>
<evidence type="ECO:0000259" key="10">
    <source>
        <dbReference type="PROSITE" id="PS50055"/>
    </source>
</evidence>
<feature type="compositionally biased region" description="Low complexity" evidence="8">
    <location>
        <begin position="266"/>
        <end position="275"/>
    </location>
</feature>
<dbReference type="Pfam" id="PF00102">
    <property type="entry name" value="Y_phosphatase"/>
    <property type="match status" value="2"/>
</dbReference>
<dbReference type="InterPro" id="IPR029021">
    <property type="entry name" value="Prot-tyrosine_phosphatase-like"/>
</dbReference>
<keyword evidence="7 9" id="KW-0472">Membrane</keyword>
<keyword evidence="12" id="KW-0675">Receptor</keyword>
<feature type="compositionally biased region" description="Acidic residues" evidence="8">
    <location>
        <begin position="218"/>
        <end position="248"/>
    </location>
</feature>
<dbReference type="GO" id="GO:0005634">
    <property type="term" value="C:nucleus"/>
    <property type="evidence" value="ECO:0007669"/>
    <property type="project" value="TreeGrafter"/>
</dbReference>
<keyword evidence="4" id="KW-0597">Phosphoprotein</keyword>
<dbReference type="GO" id="GO:0012505">
    <property type="term" value="C:endomembrane system"/>
    <property type="evidence" value="ECO:0007669"/>
    <property type="project" value="UniProtKB-SubCell"/>
</dbReference>
<evidence type="ECO:0000256" key="4">
    <source>
        <dbReference type="ARBA" id="ARBA00022553"/>
    </source>
</evidence>
<evidence type="ECO:0000313" key="13">
    <source>
        <dbReference type="Proteomes" id="UP000285301"/>
    </source>
</evidence>
<keyword evidence="6" id="KW-0904">Protein phosphatase</keyword>
<dbReference type="PROSITE" id="PS50056">
    <property type="entry name" value="TYR_PHOSPHATASE_2"/>
    <property type="match status" value="1"/>
</dbReference>
<feature type="domain" description="Tyrosine specific protein phosphatases" evidence="11">
    <location>
        <begin position="110"/>
        <end position="190"/>
    </location>
</feature>
<proteinExistence type="inferred from homology"/>
<dbReference type="PANTHER" id="PTHR46047:SF3">
    <property type="entry name" value="TYROSINE-PROTEIN PHOSPHATASE NON-RECEPTOR TYPE 61F"/>
    <property type="match status" value="1"/>
</dbReference>
<dbReference type="SMART" id="SM00194">
    <property type="entry name" value="PTPc"/>
    <property type="match status" value="1"/>
</dbReference>
<keyword evidence="9" id="KW-0812">Transmembrane</keyword>
<feature type="domain" description="Tyrosine-protein phosphatase" evidence="10">
    <location>
        <begin position="1"/>
        <end position="199"/>
    </location>
</feature>
<accession>A0A3S3P5G7</accession>
<dbReference type="EC" id="3.1.3.48" evidence="3"/>
<evidence type="ECO:0000313" key="12">
    <source>
        <dbReference type="EMBL" id="RWS01373.1"/>
    </source>
</evidence>
<evidence type="ECO:0000256" key="5">
    <source>
        <dbReference type="ARBA" id="ARBA00022801"/>
    </source>
</evidence>
<dbReference type="PROSITE" id="PS50055">
    <property type="entry name" value="TYR_PHOSPHATASE_PTP"/>
    <property type="match status" value="1"/>
</dbReference>
<comment type="similarity">
    <text evidence="2">Belongs to the protein-tyrosine phosphatase family. Non-receptor class 1 subfamily.</text>
</comment>
<evidence type="ECO:0000256" key="8">
    <source>
        <dbReference type="SAM" id="MobiDB-lite"/>
    </source>
</evidence>
<dbReference type="GO" id="GO:0070373">
    <property type="term" value="P:negative regulation of ERK1 and ERK2 cascade"/>
    <property type="evidence" value="ECO:0007669"/>
    <property type="project" value="TreeGrafter"/>
</dbReference>